<keyword evidence="3" id="KW-1185">Reference proteome</keyword>
<evidence type="ECO:0000313" key="3">
    <source>
        <dbReference type="Proteomes" id="UP000257109"/>
    </source>
</evidence>
<dbReference type="Gene3D" id="3.40.50.2000">
    <property type="entry name" value="Glycogen Phosphorylase B"/>
    <property type="match status" value="1"/>
</dbReference>
<organism evidence="2 3">
    <name type="scientific">Mucuna pruriens</name>
    <name type="common">Velvet bean</name>
    <name type="synonym">Dolichos pruriens</name>
    <dbReference type="NCBI Taxonomy" id="157652"/>
    <lineage>
        <taxon>Eukaryota</taxon>
        <taxon>Viridiplantae</taxon>
        <taxon>Streptophyta</taxon>
        <taxon>Embryophyta</taxon>
        <taxon>Tracheophyta</taxon>
        <taxon>Spermatophyta</taxon>
        <taxon>Magnoliopsida</taxon>
        <taxon>eudicotyledons</taxon>
        <taxon>Gunneridae</taxon>
        <taxon>Pentapetalae</taxon>
        <taxon>rosids</taxon>
        <taxon>fabids</taxon>
        <taxon>Fabales</taxon>
        <taxon>Fabaceae</taxon>
        <taxon>Papilionoideae</taxon>
        <taxon>50 kb inversion clade</taxon>
        <taxon>NPAAA clade</taxon>
        <taxon>indigoferoid/millettioid clade</taxon>
        <taxon>Phaseoleae</taxon>
        <taxon>Mucuna</taxon>
    </lineage>
</organism>
<dbReference type="GO" id="GO:0016740">
    <property type="term" value="F:transferase activity"/>
    <property type="evidence" value="ECO:0007669"/>
    <property type="project" value="UniProtKB-KW"/>
</dbReference>
<dbReference type="OrthoDB" id="5835829at2759"/>
<accession>A0A371HE59</accession>
<evidence type="ECO:0000256" key="1">
    <source>
        <dbReference type="SAM" id="Phobius"/>
    </source>
</evidence>
<keyword evidence="1" id="KW-1133">Transmembrane helix</keyword>
<sequence>MNCSQGHITPMLKLAKASPFEGVSHHSLNGFLSFRFETIPDGLPHRIHLPSEPLCQTCPSCYIVSDDAMSFTLIAAQELKIPVVLLWTISASALMCTFTMSLVHVLE</sequence>
<keyword evidence="1" id="KW-0812">Transmembrane</keyword>
<dbReference type="Proteomes" id="UP000257109">
    <property type="component" value="Unassembled WGS sequence"/>
</dbReference>
<keyword evidence="1" id="KW-0472">Membrane</keyword>
<dbReference type="EMBL" id="QJKJ01002847">
    <property type="protein sequence ID" value="RDY01070.1"/>
    <property type="molecule type" value="Genomic_DNA"/>
</dbReference>
<comment type="caution">
    <text evidence="2">The sequence shown here is derived from an EMBL/GenBank/DDBJ whole genome shotgun (WGS) entry which is preliminary data.</text>
</comment>
<dbReference type="AlphaFoldDB" id="A0A371HE59"/>
<protein>
    <submittedName>
        <fullName evidence="2">UDP-glycosyltransferase 85A4</fullName>
    </submittedName>
</protein>
<dbReference type="STRING" id="157652.A0A371HE59"/>
<gene>
    <name evidence="2" type="primary">UGT85A4</name>
    <name evidence="2" type="ORF">CR513_15655</name>
</gene>
<feature type="transmembrane region" description="Helical" evidence="1">
    <location>
        <begin position="84"/>
        <end position="106"/>
    </location>
</feature>
<dbReference type="SUPFAM" id="SSF53756">
    <property type="entry name" value="UDP-Glycosyltransferase/glycogen phosphorylase"/>
    <property type="match status" value="1"/>
</dbReference>
<name>A0A371HE59_MUCPR</name>
<evidence type="ECO:0000313" key="2">
    <source>
        <dbReference type="EMBL" id="RDY01070.1"/>
    </source>
</evidence>
<proteinExistence type="predicted"/>
<feature type="non-terminal residue" evidence="2">
    <location>
        <position position="1"/>
    </location>
</feature>
<reference evidence="2" key="1">
    <citation type="submission" date="2018-05" db="EMBL/GenBank/DDBJ databases">
        <title>Draft genome of Mucuna pruriens seed.</title>
        <authorList>
            <person name="Nnadi N.E."/>
            <person name="Vos R."/>
            <person name="Hasami M.H."/>
            <person name="Devisetty U.K."/>
            <person name="Aguiy J.C."/>
        </authorList>
    </citation>
    <scope>NUCLEOTIDE SEQUENCE [LARGE SCALE GENOMIC DNA]</scope>
    <source>
        <strain evidence="2">JCA_2017</strain>
    </source>
</reference>